<dbReference type="PANTHER" id="PTHR36566">
    <property type="entry name" value="NICKEL INSERTION PROTEIN-RELATED"/>
    <property type="match status" value="1"/>
</dbReference>
<organism evidence="2 3">
    <name type="scientific">Oceanidesulfovibrio marinus</name>
    <dbReference type="NCBI Taxonomy" id="370038"/>
    <lineage>
        <taxon>Bacteria</taxon>
        <taxon>Pseudomonadati</taxon>
        <taxon>Thermodesulfobacteriota</taxon>
        <taxon>Desulfovibrionia</taxon>
        <taxon>Desulfovibrionales</taxon>
        <taxon>Desulfovibrionaceae</taxon>
        <taxon>Oceanidesulfovibrio</taxon>
    </lineage>
</organism>
<accession>A0A6P1ZKJ0</accession>
<dbReference type="EMBL" id="QMIF01000005">
    <property type="protein sequence ID" value="TVM34279.1"/>
    <property type="molecule type" value="Genomic_DNA"/>
</dbReference>
<dbReference type="OrthoDB" id="9765625at2"/>
<dbReference type="PANTHER" id="PTHR36566:SF1">
    <property type="entry name" value="PYRIDINIUM-3,5-BISTHIOCARBOXYLIC ACID MONONUCLEOTIDE NICKEL INSERTION PROTEIN"/>
    <property type="match status" value="1"/>
</dbReference>
<evidence type="ECO:0000313" key="2">
    <source>
        <dbReference type="EMBL" id="TVM34279.1"/>
    </source>
</evidence>
<dbReference type="AlphaFoldDB" id="A0A6P1ZKJ0"/>
<proteinExistence type="predicted"/>
<protein>
    <submittedName>
        <fullName evidence="2">TIGR00299 family protein</fullName>
    </submittedName>
</protein>
<evidence type="ECO:0000256" key="1">
    <source>
        <dbReference type="ARBA" id="ARBA00022596"/>
    </source>
</evidence>
<evidence type="ECO:0000313" key="3">
    <source>
        <dbReference type="Proteomes" id="UP000434052"/>
    </source>
</evidence>
<dbReference type="InterPro" id="IPR002822">
    <property type="entry name" value="Ni_insertion"/>
</dbReference>
<name>A0A6P1ZKJ0_9BACT</name>
<comment type="caution">
    <text evidence="2">The sequence shown here is derived from an EMBL/GenBank/DDBJ whole genome shotgun (WGS) entry which is preliminary data.</text>
</comment>
<dbReference type="Pfam" id="PF01969">
    <property type="entry name" value="Ni_insertion"/>
    <property type="match status" value="1"/>
</dbReference>
<keyword evidence="1" id="KW-0533">Nickel</keyword>
<dbReference type="Proteomes" id="UP000434052">
    <property type="component" value="Unassembled WGS sequence"/>
</dbReference>
<reference evidence="2 3" key="1">
    <citation type="submission" date="2018-06" db="EMBL/GenBank/DDBJ databases">
        <title>Complete genome of Desulfovibrio marinus P48SEP.</title>
        <authorList>
            <person name="Crispim J.S."/>
            <person name="Vidigal P.M.P."/>
            <person name="Silva L.C.F."/>
            <person name="Araujo L.C."/>
            <person name="Laguardia C.N."/>
            <person name="Dias R.S."/>
            <person name="Sousa M.P."/>
            <person name="Paula S.O."/>
            <person name="Silva C."/>
        </authorList>
    </citation>
    <scope>NUCLEOTIDE SEQUENCE [LARGE SCALE GENOMIC DNA]</scope>
    <source>
        <strain evidence="2 3">P48SEP</strain>
    </source>
</reference>
<sequence length="382" mass="40935">MMRLYLDLSYGIGGDMLLAALADAGLDLAPLEEMFQEAGLTAAVAAVAETRRGIAGKRLILEQAEDQPLRTLADIQAVLDRLPLNDRARERSRDAFRRLAEVEAAVHGCEVASIHFHEVGAVDTLVDVVGAIWGFDVLGVTEARASAIPWFTGTVTCAHGEISLPAPAVLRLLEDKPVRPSSFTREMVTPTGALLLDTLVDGFDHDGAAGPSGRLHAAGLGYGMCDTGGGLRLYLLEEEPASSDTVWVLESHIDHLSGEELGRAFEGIMAAGALDVLALHGIMKKNRPAVALRVVCDDAHLQAVEAAFFAQTLTLGIRRTRTERTILPRTATTMHTPWGDIRAKAYTLAGQTFIAPEDDALAELAIHTGHSTAALRRLLMSK</sequence>
<dbReference type="Gene3D" id="3.30.70.1380">
    <property type="entry name" value="Transcriptional regulatory protein pf0864 domain like"/>
    <property type="match status" value="1"/>
</dbReference>
<gene>
    <name evidence="2" type="ORF">DQK91_09995</name>
</gene>